<evidence type="ECO:0000313" key="1">
    <source>
        <dbReference type="EMBL" id="MEN3231102.1"/>
    </source>
</evidence>
<dbReference type="EMBL" id="JAQYXL010000001">
    <property type="protein sequence ID" value="MEN3231102.1"/>
    <property type="molecule type" value="Genomic_DNA"/>
</dbReference>
<sequence>MSVGTLAPVPAIMIDSALETHHRFGVAAFATNAVSVFVKTSEKYSANPPVIIQPAARYGDLKGYARRHLVGEFIGFTRANNRDQHPDAVKRASRHIKFRRSRHSGSWALGKNQI</sequence>
<organism evidence="1 2">
    <name type="scientific">Methylorubrum rhodesianum</name>
    <dbReference type="NCBI Taxonomy" id="29427"/>
    <lineage>
        <taxon>Bacteria</taxon>
        <taxon>Pseudomonadati</taxon>
        <taxon>Pseudomonadota</taxon>
        <taxon>Alphaproteobacteria</taxon>
        <taxon>Hyphomicrobiales</taxon>
        <taxon>Methylobacteriaceae</taxon>
        <taxon>Methylorubrum</taxon>
    </lineage>
</organism>
<gene>
    <name evidence="1" type="ORF">PUR21_26310</name>
</gene>
<accession>A0ABU9ZJA6</accession>
<reference evidence="1 2" key="1">
    <citation type="journal article" date="2023" name="PLoS ONE">
        <title>Complete genome assembly of Hawai'i environmental nontuberculous mycobacteria reveals unexpected co-isolation with methylobacteria.</title>
        <authorList>
            <person name="Hendrix J."/>
            <person name="Epperson L.E."/>
            <person name="Tong E.I."/>
            <person name="Chan Y.L."/>
            <person name="Hasan N.A."/>
            <person name="Dawrs S.N."/>
            <person name="Norton G.J."/>
            <person name="Virdi R."/>
            <person name="Crooks J.L."/>
            <person name="Chan E.D."/>
            <person name="Honda J.R."/>
            <person name="Strong M."/>
        </authorList>
    </citation>
    <scope>NUCLEOTIDE SEQUENCE [LARGE SCALE GENOMIC DNA]</scope>
    <source>
        <strain evidence="1 2">NJH_HI01</strain>
    </source>
</reference>
<dbReference type="RefSeq" id="WP_200671534.1">
    <property type="nucleotide sequence ID" value="NZ_JACWCW010000073.1"/>
</dbReference>
<protein>
    <submittedName>
        <fullName evidence="1">Uncharacterized protein</fullName>
    </submittedName>
</protein>
<dbReference type="Proteomes" id="UP001404845">
    <property type="component" value="Unassembled WGS sequence"/>
</dbReference>
<keyword evidence="2" id="KW-1185">Reference proteome</keyword>
<name>A0ABU9ZJA6_9HYPH</name>
<proteinExistence type="predicted"/>
<evidence type="ECO:0000313" key="2">
    <source>
        <dbReference type="Proteomes" id="UP001404845"/>
    </source>
</evidence>
<comment type="caution">
    <text evidence="1">The sequence shown here is derived from an EMBL/GenBank/DDBJ whole genome shotgun (WGS) entry which is preliminary data.</text>
</comment>